<dbReference type="SUPFAM" id="SSF110836">
    <property type="entry name" value="Hypothetical protein SAV1430"/>
    <property type="match status" value="2"/>
</dbReference>
<dbReference type="Pfam" id="PF08712">
    <property type="entry name" value="Nfu_N"/>
    <property type="match status" value="2"/>
</dbReference>
<evidence type="ECO:0000256" key="1">
    <source>
        <dbReference type="ARBA" id="ARBA00006420"/>
    </source>
</evidence>
<comment type="caution">
    <text evidence="3">The sequence shown here is derived from an EMBL/GenBank/DDBJ whole genome shotgun (WGS) entry which is preliminary data.</text>
</comment>
<dbReference type="InterPro" id="IPR001075">
    <property type="entry name" value="NIF_FeS_clus_asmbl_NifU_C"/>
</dbReference>
<dbReference type="InterPro" id="IPR036498">
    <property type="entry name" value="Nfu/NifU_N_sf"/>
</dbReference>
<dbReference type="InterPro" id="IPR034904">
    <property type="entry name" value="FSCA_dom_sf"/>
</dbReference>
<gene>
    <name evidence="3" type="ORF">NMK71_03185</name>
</gene>
<proteinExistence type="inferred from homology"/>
<dbReference type="PANTHER" id="PTHR11178">
    <property type="entry name" value="IRON-SULFUR CLUSTER SCAFFOLD PROTEIN NFU-RELATED"/>
    <property type="match status" value="1"/>
</dbReference>
<protein>
    <submittedName>
        <fullName evidence="3">NifU family protein</fullName>
    </submittedName>
</protein>
<dbReference type="InterPro" id="IPR014824">
    <property type="entry name" value="Nfu/NifU_N"/>
</dbReference>
<evidence type="ECO:0000313" key="4">
    <source>
        <dbReference type="Proteomes" id="UP001152599"/>
    </source>
</evidence>
<keyword evidence="4" id="KW-1185">Reference proteome</keyword>
<dbReference type="GO" id="GO:0051536">
    <property type="term" value="F:iron-sulfur cluster binding"/>
    <property type="evidence" value="ECO:0007669"/>
    <property type="project" value="InterPro"/>
</dbReference>
<sequence length="292" mass="33451">MRVYIEQTSQKHILKFVCDEIITPGSFELTKSSDLVNSKLAQQLFQFPFVEKVFITANFVAIQKSDMVEWEHVAQSLKEIVNEHLEKDSIVLKEIKKEPYTLYAEMTPNPRVMKFVSNQTISEAMVEVKSKEEAVKVPLALSLFNRFDFIDEVFLSENYVSITRSEETDWQFLALEVRQFILEYLQSGESIVDADYVPVETRVEEEQEQRFYNDTEKEIQRILKEYIQPAVAKDGGNIALVEFNEQTKTATMLLQGACSGCPSSTITLKNGIETILKDMLPNVVEHVEAVNG</sequence>
<dbReference type="Pfam" id="PF01106">
    <property type="entry name" value="NifU"/>
    <property type="match status" value="1"/>
</dbReference>
<organism evidence="3 4">
    <name type="scientific">Profundicola chukchiensis</name>
    <dbReference type="NCBI Taxonomy" id="2961959"/>
    <lineage>
        <taxon>Bacteria</taxon>
        <taxon>Pseudomonadati</taxon>
        <taxon>Bacteroidota</taxon>
        <taxon>Flavobacteriia</taxon>
        <taxon>Flavobacteriales</taxon>
        <taxon>Weeksellaceae</taxon>
        <taxon>Profundicola</taxon>
    </lineage>
</organism>
<accession>A0A9X4RU87</accession>
<reference evidence="3" key="1">
    <citation type="submission" date="2022-07" db="EMBL/GenBank/DDBJ databases">
        <title>Description and genome-wide analysis of Profundicola chukchiensis gen. nov., sp. nov., marine bacteria isolated from bottom sediments of the Chukchi Sea.</title>
        <authorList>
            <person name="Romanenko L."/>
            <person name="Otstavnykh N."/>
            <person name="Kurilenko V."/>
            <person name="Eremeev V."/>
            <person name="Velansky P."/>
            <person name="Mikhailov V."/>
            <person name="Isaeva M."/>
        </authorList>
    </citation>
    <scope>NUCLEOTIDE SEQUENCE</scope>
    <source>
        <strain evidence="3">KMM 9713</strain>
    </source>
</reference>
<feature type="domain" description="Scaffold protein Nfu/NifU N-terminal" evidence="2">
    <location>
        <begin position="3"/>
        <end position="88"/>
    </location>
</feature>
<dbReference type="RefSeq" id="WP_304416867.1">
    <property type="nucleotide sequence ID" value="NZ_JANAIE010000003.1"/>
</dbReference>
<dbReference type="EMBL" id="JANCMU010000001">
    <property type="protein sequence ID" value="MDG4945406.1"/>
    <property type="molecule type" value="Genomic_DNA"/>
</dbReference>
<dbReference type="PANTHER" id="PTHR11178:SF1">
    <property type="entry name" value="NFU1 IRON-SULFUR CLUSTER SCAFFOLD HOMOLOG, MITOCHONDRIAL"/>
    <property type="match status" value="1"/>
</dbReference>
<dbReference type="SUPFAM" id="SSF117916">
    <property type="entry name" value="Fe-S cluster assembly (FSCA) domain-like"/>
    <property type="match status" value="1"/>
</dbReference>
<dbReference type="AlphaFoldDB" id="A0A9X4RU87"/>
<feature type="domain" description="Scaffold protein Nfu/NifU N-terminal" evidence="2">
    <location>
        <begin position="102"/>
        <end position="188"/>
    </location>
</feature>
<name>A0A9X4RU87_9FLAO</name>
<dbReference type="Proteomes" id="UP001152599">
    <property type="component" value="Unassembled WGS sequence"/>
</dbReference>
<dbReference type="GO" id="GO:0005506">
    <property type="term" value="F:iron ion binding"/>
    <property type="evidence" value="ECO:0007669"/>
    <property type="project" value="InterPro"/>
</dbReference>
<dbReference type="Gene3D" id="3.30.1370.70">
    <property type="entry name" value="Scaffold protein Nfu/NifU, N-terminal domain"/>
    <property type="match status" value="2"/>
</dbReference>
<dbReference type="SMART" id="SM00932">
    <property type="entry name" value="Nfu_N"/>
    <property type="match status" value="2"/>
</dbReference>
<dbReference type="Gene3D" id="3.30.300.130">
    <property type="entry name" value="Fe-S cluster assembly (FSCA)"/>
    <property type="match status" value="1"/>
</dbReference>
<evidence type="ECO:0000259" key="2">
    <source>
        <dbReference type="SMART" id="SM00932"/>
    </source>
</evidence>
<evidence type="ECO:0000313" key="3">
    <source>
        <dbReference type="EMBL" id="MDG4945406.1"/>
    </source>
</evidence>
<comment type="similarity">
    <text evidence="1">Belongs to the NifU family.</text>
</comment>
<dbReference type="GO" id="GO:0016226">
    <property type="term" value="P:iron-sulfur cluster assembly"/>
    <property type="evidence" value="ECO:0007669"/>
    <property type="project" value="InterPro"/>
</dbReference>